<keyword evidence="5" id="KW-1185">Reference proteome</keyword>
<name>A0A031JWD0_9SPHN</name>
<evidence type="ECO:0000313" key="2">
    <source>
        <dbReference type="EMBL" id="AOR79924.1"/>
    </source>
</evidence>
<reference evidence="2" key="2">
    <citation type="submission" date="2016-08" db="EMBL/GenBank/DDBJ databases">
        <authorList>
            <person name="Seilhamer J.J."/>
        </authorList>
    </citation>
    <scope>NUCLEOTIDE SEQUENCE [LARGE SCALE GENOMIC DNA]</scope>
    <source>
        <strain evidence="2">SA1</strain>
        <plasmid evidence="2">pSA1</plasmid>
    </source>
</reference>
<geneLocation type="plasmid" evidence="2 5">
    <name>pSA1</name>
</geneLocation>
<dbReference type="EMBL" id="JFYZ01000013">
    <property type="protein sequence ID" value="EZP81204.1"/>
    <property type="molecule type" value="Genomic_DNA"/>
</dbReference>
<accession>A0A031JWD0</accession>
<evidence type="ECO:0000259" key="1">
    <source>
        <dbReference type="PROSITE" id="PS51819"/>
    </source>
</evidence>
<dbReference type="AlphaFoldDB" id="A0A031JWD0"/>
<protein>
    <submittedName>
        <fullName evidence="3">Methylmalonyl-CoA epimerase</fullName>
    </submittedName>
</protein>
<proteinExistence type="predicted"/>
<reference evidence="5" key="3">
    <citation type="journal article" date="2017" name="J. Biotechnol.">
        <title>Complete genome sequence of Novosphingobium resinovorum SA1, a versatile xenobiotic-degrading bacterium capable of utilizing sulfanilic acid.</title>
        <authorList>
            <person name="Hegedus B."/>
            <person name="Kos P.B."/>
            <person name="Balint B."/>
            <person name="Maroti G."/>
            <person name="Gan H.M."/>
            <person name="Perei K."/>
            <person name="Rakhely G."/>
        </authorList>
    </citation>
    <scope>NUCLEOTIDE SEQUENCE [LARGE SCALE GENOMIC DNA]</scope>
    <source>
        <strain evidence="5">SA1</strain>
    </source>
</reference>
<evidence type="ECO:0000313" key="5">
    <source>
        <dbReference type="Proteomes" id="UP000094626"/>
    </source>
</evidence>
<dbReference type="RefSeq" id="WP_008830741.1">
    <property type="nucleotide sequence ID" value="NZ_CP017076.1"/>
</dbReference>
<organism evidence="3 4">
    <name type="scientific">Novosphingobium resinovorum</name>
    <dbReference type="NCBI Taxonomy" id="158500"/>
    <lineage>
        <taxon>Bacteria</taxon>
        <taxon>Pseudomonadati</taxon>
        <taxon>Pseudomonadota</taxon>
        <taxon>Alphaproteobacteria</taxon>
        <taxon>Sphingomonadales</taxon>
        <taxon>Sphingomonadaceae</taxon>
        <taxon>Novosphingobium</taxon>
    </lineage>
</organism>
<evidence type="ECO:0000313" key="3">
    <source>
        <dbReference type="EMBL" id="EZP81204.1"/>
    </source>
</evidence>
<dbReference type="PROSITE" id="PS51819">
    <property type="entry name" value="VOC"/>
    <property type="match status" value="1"/>
</dbReference>
<dbReference type="Pfam" id="PF13669">
    <property type="entry name" value="Glyoxalase_4"/>
    <property type="match status" value="1"/>
</dbReference>
<dbReference type="eggNOG" id="COG0346">
    <property type="taxonomic scope" value="Bacteria"/>
</dbReference>
<dbReference type="PATRIC" id="fig|158500.4.peg.2932"/>
<feature type="domain" description="VOC" evidence="1">
    <location>
        <begin position="7"/>
        <end position="147"/>
    </location>
</feature>
<dbReference type="Proteomes" id="UP000024329">
    <property type="component" value="Unassembled WGS sequence"/>
</dbReference>
<dbReference type="KEGG" id="nre:BES08_24605"/>
<keyword evidence="2" id="KW-0614">Plasmid</keyword>
<reference evidence="3 4" key="1">
    <citation type="submission" date="2014-03" db="EMBL/GenBank/DDBJ databases">
        <title>Whole genome sequence of Novosphingobium resinovorum KF1.</title>
        <authorList>
            <person name="Gan H.M."/>
            <person name="Gan H.Y."/>
            <person name="Chew T.H."/>
            <person name="Savka M.A."/>
        </authorList>
    </citation>
    <scope>NUCLEOTIDE SEQUENCE [LARGE SCALE GENOMIC DNA]</scope>
    <source>
        <strain evidence="3 4">KF1</strain>
    </source>
</reference>
<evidence type="ECO:0000313" key="4">
    <source>
        <dbReference type="Proteomes" id="UP000024329"/>
    </source>
</evidence>
<dbReference type="EMBL" id="CP017076">
    <property type="protein sequence ID" value="AOR79924.1"/>
    <property type="molecule type" value="Genomic_DNA"/>
</dbReference>
<dbReference type="InterPro" id="IPR029068">
    <property type="entry name" value="Glyas_Bleomycin-R_OHBP_Dase"/>
</dbReference>
<dbReference type="Proteomes" id="UP000094626">
    <property type="component" value="Plasmid pSA1"/>
</dbReference>
<dbReference type="OrthoDB" id="9792173at2"/>
<gene>
    <name evidence="2" type="ORF">BES08_24605</name>
    <name evidence="3" type="ORF">BV97_02865</name>
</gene>
<dbReference type="Gene3D" id="3.10.180.10">
    <property type="entry name" value="2,3-Dihydroxybiphenyl 1,2-Dioxygenase, domain 1"/>
    <property type="match status" value="1"/>
</dbReference>
<sequence length="177" mass="19364">MSRIYGRIFQIAYVVPDIDEAVEHWTKSMGVGPFYDFPIPLPFEELSVADSPASLDEPIFGGVSISYSGDTMIELIQPGAAPSTYRDFLESGKSGVHHYGTWIDDYEATLAQARADGVPVLLEGRLPLSRFAYLDTARNGLSPLIEVIAPLPPMVELFAMIKDAAAAWDGSDPRRSI</sequence>
<dbReference type="InterPro" id="IPR037523">
    <property type="entry name" value="VOC_core"/>
</dbReference>
<dbReference type="SUPFAM" id="SSF54593">
    <property type="entry name" value="Glyoxalase/Bleomycin resistance protein/Dihydroxybiphenyl dioxygenase"/>
    <property type="match status" value="1"/>
</dbReference>